<keyword evidence="3" id="KW-1185">Reference proteome</keyword>
<evidence type="ECO:0000313" key="3">
    <source>
        <dbReference type="Proteomes" id="UP001174691"/>
    </source>
</evidence>
<sequence>MAFSMIYNKAVGIFKPNREFAKINMTTRFNGTVKLPRKAADSADHAFATVIQYDGFKTKGNITESCFLAAYDNLSQLKMAHVKLALASLMAMTAIPLVIVVCLIFARVKYGLDQASLGIFLAALVAFYTITI</sequence>
<dbReference type="EMBL" id="JANBVN010000266">
    <property type="protein sequence ID" value="KAJ9130513.1"/>
    <property type="molecule type" value="Genomic_DNA"/>
</dbReference>
<keyword evidence="1" id="KW-0472">Membrane</keyword>
<feature type="transmembrane region" description="Helical" evidence="1">
    <location>
        <begin position="84"/>
        <end position="106"/>
    </location>
</feature>
<reference evidence="2" key="1">
    <citation type="submission" date="2022-07" db="EMBL/GenBank/DDBJ databases">
        <title>Fungi with potential for degradation of polypropylene.</title>
        <authorList>
            <person name="Gostincar C."/>
        </authorList>
    </citation>
    <scope>NUCLEOTIDE SEQUENCE</scope>
    <source>
        <strain evidence="2">EXF-13287</strain>
    </source>
</reference>
<feature type="transmembrane region" description="Helical" evidence="1">
    <location>
        <begin position="112"/>
        <end position="130"/>
    </location>
</feature>
<proteinExistence type="predicted"/>
<name>A0AA38R1V7_9PEZI</name>
<protein>
    <submittedName>
        <fullName evidence="2">Uncharacterized protein</fullName>
    </submittedName>
</protein>
<keyword evidence="1" id="KW-0812">Transmembrane</keyword>
<accession>A0AA38R1V7</accession>
<comment type="caution">
    <text evidence="2">The sequence shown here is derived from an EMBL/GenBank/DDBJ whole genome shotgun (WGS) entry which is preliminary data.</text>
</comment>
<dbReference type="AlphaFoldDB" id="A0AA38R1V7"/>
<dbReference type="Proteomes" id="UP001174691">
    <property type="component" value="Unassembled WGS sequence"/>
</dbReference>
<evidence type="ECO:0000256" key="1">
    <source>
        <dbReference type="SAM" id="Phobius"/>
    </source>
</evidence>
<organism evidence="2 3">
    <name type="scientific">Coniochaeta hoffmannii</name>
    <dbReference type="NCBI Taxonomy" id="91930"/>
    <lineage>
        <taxon>Eukaryota</taxon>
        <taxon>Fungi</taxon>
        <taxon>Dikarya</taxon>
        <taxon>Ascomycota</taxon>
        <taxon>Pezizomycotina</taxon>
        <taxon>Sordariomycetes</taxon>
        <taxon>Sordariomycetidae</taxon>
        <taxon>Coniochaetales</taxon>
        <taxon>Coniochaetaceae</taxon>
        <taxon>Coniochaeta</taxon>
    </lineage>
</organism>
<keyword evidence="1" id="KW-1133">Transmembrane helix</keyword>
<evidence type="ECO:0000313" key="2">
    <source>
        <dbReference type="EMBL" id="KAJ9130513.1"/>
    </source>
</evidence>
<gene>
    <name evidence="2" type="ORF">NKR19_g9859</name>
</gene>